<protein>
    <submittedName>
        <fullName evidence="2">Type I toxin-antitoxin system Fst family toxin</fullName>
    </submittedName>
</protein>
<comment type="caution">
    <text evidence="2">The sequence shown here is derived from an EMBL/GenBank/DDBJ whole genome shotgun (WGS) entry which is preliminary data.</text>
</comment>
<dbReference type="GeneID" id="42044555"/>
<keyword evidence="1" id="KW-0472">Membrane</keyword>
<reference evidence="2" key="1">
    <citation type="journal article" date="2022" name="Int. J. Mol. Sci.">
        <title>Phenotypic and Genotypic Virulence Characterisation of Staphylococcus pettenkoferi Strains Isolated from Human Bloodstream and Diabetic Foot Infections.</title>
        <authorList>
            <person name="Magnan C."/>
            <person name="Ahmad-Mansour N."/>
            <person name="Pouget C."/>
            <person name="Morsli M."/>
            <person name="Huc-Brandt S."/>
            <person name="Pantel A."/>
            <person name="Dunyach-Remy C."/>
            <person name="Sotto A."/>
            <person name="Molle V."/>
            <person name="Lavigne J.-P."/>
        </authorList>
    </citation>
    <scope>NUCLEOTIDE SEQUENCE</scope>
    <source>
        <strain evidence="2">NSP012P</strain>
    </source>
</reference>
<evidence type="ECO:0000313" key="2">
    <source>
        <dbReference type="EMBL" id="MCY1584216.1"/>
    </source>
</evidence>
<dbReference type="EMBL" id="JANSLD010000047">
    <property type="protein sequence ID" value="MCY1584216.1"/>
    <property type="molecule type" value="Genomic_DNA"/>
</dbReference>
<reference evidence="2" key="2">
    <citation type="submission" date="2022-08" db="EMBL/GenBank/DDBJ databases">
        <authorList>
            <person name="Magnan C."/>
        </authorList>
    </citation>
    <scope>NUCLEOTIDE SEQUENCE</scope>
    <source>
        <strain evidence="2">NSP012P</strain>
    </source>
</reference>
<keyword evidence="1" id="KW-0812">Transmembrane</keyword>
<keyword evidence="3" id="KW-1185">Reference proteome</keyword>
<evidence type="ECO:0000256" key="1">
    <source>
        <dbReference type="SAM" id="Phobius"/>
    </source>
</evidence>
<name>A0ABT4BNF1_9STAP</name>
<dbReference type="Proteomes" id="UP001072952">
    <property type="component" value="Unassembled WGS sequence"/>
</dbReference>
<evidence type="ECO:0000313" key="3">
    <source>
        <dbReference type="Proteomes" id="UP001072952"/>
    </source>
</evidence>
<organism evidence="2 3">
    <name type="scientific">Staphylococcus pettenkoferi</name>
    <dbReference type="NCBI Taxonomy" id="170573"/>
    <lineage>
        <taxon>Bacteria</taxon>
        <taxon>Bacillati</taxon>
        <taxon>Bacillota</taxon>
        <taxon>Bacilli</taxon>
        <taxon>Bacillales</taxon>
        <taxon>Staphylococcaceae</taxon>
        <taxon>Staphylococcus</taxon>
    </lineage>
</organism>
<keyword evidence="1" id="KW-1133">Transmembrane helix</keyword>
<sequence length="34" mass="3888">MSILVVNIIAPVITGCIVAYFTHWLSNRDKNNRQ</sequence>
<accession>A0ABT4BNF1</accession>
<dbReference type="RefSeq" id="WP_124224917.1">
    <property type="nucleotide sequence ID" value="NZ_CP022096.2"/>
</dbReference>
<proteinExistence type="predicted"/>
<dbReference type="NCBIfam" id="NF033608">
    <property type="entry name" value="type_I_tox_Fst"/>
    <property type="match status" value="1"/>
</dbReference>
<feature type="transmembrane region" description="Helical" evidence="1">
    <location>
        <begin position="6"/>
        <end position="25"/>
    </location>
</feature>
<gene>
    <name evidence="2" type="ORF">NW133_12005</name>
</gene>